<accession>A0ABZ1F374</accession>
<dbReference type="InterPro" id="IPR016181">
    <property type="entry name" value="Acyl_CoA_acyltransferase"/>
</dbReference>
<dbReference type="RefSeq" id="WP_326703218.1">
    <property type="nucleotide sequence ID" value="NZ_CP109083.1"/>
</dbReference>
<dbReference type="PROSITE" id="PS51186">
    <property type="entry name" value="GNAT"/>
    <property type="match status" value="1"/>
</dbReference>
<keyword evidence="4" id="KW-1185">Reference proteome</keyword>
<dbReference type="Pfam" id="PF00583">
    <property type="entry name" value="Acetyltransf_1"/>
    <property type="match status" value="1"/>
</dbReference>
<proteinExistence type="predicted"/>
<dbReference type="InterPro" id="IPR000182">
    <property type="entry name" value="GNAT_dom"/>
</dbReference>
<reference evidence="3 4" key="1">
    <citation type="submission" date="2022-10" db="EMBL/GenBank/DDBJ databases">
        <title>The complete genomes of actinobacterial strains from the NBC collection.</title>
        <authorList>
            <person name="Joergensen T.S."/>
            <person name="Alvarez Arevalo M."/>
            <person name="Sterndorff E.B."/>
            <person name="Faurdal D."/>
            <person name="Vuksanovic O."/>
            <person name="Mourched A.-S."/>
            <person name="Charusanti P."/>
            <person name="Shaw S."/>
            <person name="Blin K."/>
            <person name="Weber T."/>
        </authorList>
    </citation>
    <scope>NUCLEOTIDE SEQUENCE [LARGE SCALE GENOMIC DNA]</scope>
    <source>
        <strain evidence="3 4">NBC 01792</strain>
    </source>
</reference>
<feature type="region of interest" description="Disordered" evidence="1">
    <location>
        <begin position="232"/>
        <end position="261"/>
    </location>
</feature>
<organism evidence="3 4">
    <name type="scientific">Streptomyces cyaneofuscatus</name>
    <dbReference type="NCBI Taxonomy" id="66883"/>
    <lineage>
        <taxon>Bacteria</taxon>
        <taxon>Bacillati</taxon>
        <taxon>Actinomycetota</taxon>
        <taxon>Actinomycetes</taxon>
        <taxon>Kitasatosporales</taxon>
        <taxon>Streptomycetaceae</taxon>
        <taxon>Streptomyces</taxon>
    </lineage>
</organism>
<evidence type="ECO:0000259" key="2">
    <source>
        <dbReference type="PROSITE" id="PS51186"/>
    </source>
</evidence>
<dbReference type="CDD" id="cd04301">
    <property type="entry name" value="NAT_SF"/>
    <property type="match status" value="1"/>
</dbReference>
<sequence length="261" mass="28412">MSARTTPGLTFARLAGDAAREIVGELTAVYAEVYGVPPYAGDPFFSVETFADRLTAAFTMRGFEVVTARLGDGSLVGYVHGVTLTPDRAWWASIAHDLPADARQAAEAGDVFWLRELMVLPKATNQGIGRRLHDAMVDGRPESWTTLTCIVDNEPARSAYPRWGYEVVDAPIKHAPDSPVYDPMLLRPGRLGRRKGDAREGWCGCRTPGTWVTYGPVSSQPLRSPCVQVPVRPGGARRGEARHVRTTQHPPGPEGTQGHRA</sequence>
<dbReference type="SUPFAM" id="SSF55729">
    <property type="entry name" value="Acyl-CoA N-acyltransferases (Nat)"/>
    <property type="match status" value="1"/>
</dbReference>
<dbReference type="EMBL" id="CP109083">
    <property type="protein sequence ID" value="WSB10739.1"/>
    <property type="molecule type" value="Genomic_DNA"/>
</dbReference>
<dbReference type="Proteomes" id="UP001356428">
    <property type="component" value="Chromosome"/>
</dbReference>
<gene>
    <name evidence="3" type="ORF">OG849_27570</name>
</gene>
<protein>
    <submittedName>
        <fullName evidence="3">GNAT family N-acetyltransferase</fullName>
    </submittedName>
</protein>
<name>A0ABZ1F374_9ACTN</name>
<evidence type="ECO:0000313" key="3">
    <source>
        <dbReference type="EMBL" id="WSB10739.1"/>
    </source>
</evidence>
<feature type="domain" description="N-acetyltransferase" evidence="2">
    <location>
        <begin position="21"/>
        <end position="187"/>
    </location>
</feature>
<dbReference type="Gene3D" id="3.40.630.30">
    <property type="match status" value="1"/>
</dbReference>
<evidence type="ECO:0000256" key="1">
    <source>
        <dbReference type="SAM" id="MobiDB-lite"/>
    </source>
</evidence>
<evidence type="ECO:0000313" key="4">
    <source>
        <dbReference type="Proteomes" id="UP001356428"/>
    </source>
</evidence>